<proteinExistence type="predicted"/>
<evidence type="ECO:0000256" key="1">
    <source>
        <dbReference type="ARBA" id="ARBA00004167"/>
    </source>
</evidence>
<dbReference type="RefSeq" id="WP_286055105.1">
    <property type="nucleotide sequence ID" value="NZ_JASVWF010000005.1"/>
</dbReference>
<name>A0ABT7MD19_9PSEU</name>
<feature type="transmembrane region" description="Helical" evidence="6">
    <location>
        <begin position="58"/>
        <end position="77"/>
    </location>
</feature>
<dbReference type="Proteomes" id="UP001231924">
    <property type="component" value="Unassembled WGS sequence"/>
</dbReference>
<feature type="compositionally biased region" description="Gly residues" evidence="5">
    <location>
        <begin position="19"/>
        <end position="28"/>
    </location>
</feature>
<keyword evidence="2 6" id="KW-0812">Transmembrane</keyword>
<evidence type="ECO:0000313" key="8">
    <source>
        <dbReference type="Proteomes" id="UP001231924"/>
    </source>
</evidence>
<organism evidence="7 8">
    <name type="scientific">Actinomycetospora termitidis</name>
    <dbReference type="NCBI Taxonomy" id="3053470"/>
    <lineage>
        <taxon>Bacteria</taxon>
        <taxon>Bacillati</taxon>
        <taxon>Actinomycetota</taxon>
        <taxon>Actinomycetes</taxon>
        <taxon>Pseudonocardiales</taxon>
        <taxon>Pseudonocardiaceae</taxon>
        <taxon>Actinomycetospora</taxon>
    </lineage>
</organism>
<gene>
    <name evidence="7" type="ORF">QRT03_21540</name>
</gene>
<evidence type="ECO:0000256" key="3">
    <source>
        <dbReference type="ARBA" id="ARBA00022989"/>
    </source>
</evidence>
<keyword evidence="8" id="KW-1185">Reference proteome</keyword>
<dbReference type="PANTHER" id="PTHR30168">
    <property type="entry name" value="PUTATIVE MEMBRANE PROTEIN YPFJ"/>
    <property type="match status" value="1"/>
</dbReference>
<dbReference type="EMBL" id="JASVWF010000005">
    <property type="protein sequence ID" value="MDL5158566.1"/>
    <property type="molecule type" value="Genomic_DNA"/>
</dbReference>
<feature type="transmembrane region" description="Helical" evidence="6">
    <location>
        <begin position="29"/>
        <end position="51"/>
    </location>
</feature>
<reference evidence="7 8" key="1">
    <citation type="submission" date="2023-06" db="EMBL/GenBank/DDBJ databases">
        <title>Actinomycetospora Odt1-22.</title>
        <authorList>
            <person name="Supong K."/>
        </authorList>
    </citation>
    <scope>NUCLEOTIDE SEQUENCE [LARGE SCALE GENOMIC DNA]</scope>
    <source>
        <strain evidence="7 8">Odt1-22</strain>
    </source>
</reference>
<keyword evidence="4 6" id="KW-0472">Membrane</keyword>
<evidence type="ECO:0000256" key="4">
    <source>
        <dbReference type="ARBA" id="ARBA00023136"/>
    </source>
</evidence>
<dbReference type="PANTHER" id="PTHR30168:SF0">
    <property type="entry name" value="INNER MEMBRANE PROTEIN"/>
    <property type="match status" value="1"/>
</dbReference>
<evidence type="ECO:0000256" key="6">
    <source>
        <dbReference type="SAM" id="Phobius"/>
    </source>
</evidence>
<dbReference type="Pfam" id="PF04228">
    <property type="entry name" value="Zn_peptidase"/>
    <property type="match status" value="1"/>
</dbReference>
<feature type="region of interest" description="Disordered" evidence="5">
    <location>
        <begin position="1"/>
        <end position="28"/>
    </location>
</feature>
<evidence type="ECO:0000256" key="2">
    <source>
        <dbReference type="ARBA" id="ARBA00022692"/>
    </source>
</evidence>
<accession>A0ABT7MD19</accession>
<comment type="subcellular location">
    <subcellularLocation>
        <location evidence="1">Membrane</location>
        <topology evidence="1">Single-pass membrane protein</topology>
    </subcellularLocation>
</comment>
<evidence type="ECO:0000256" key="5">
    <source>
        <dbReference type="SAM" id="MobiDB-lite"/>
    </source>
</evidence>
<comment type="caution">
    <text evidence="7">The sequence shown here is derived from an EMBL/GenBank/DDBJ whole genome shotgun (WGS) entry which is preliminary data.</text>
</comment>
<evidence type="ECO:0000313" key="7">
    <source>
        <dbReference type="EMBL" id="MDL5158566.1"/>
    </source>
</evidence>
<sequence>MRYDDDAQLDASEVTDQRGSGGSSGGGGLGGGFGGGGGGGGLVALIIGMLLRGRGGKASLGVIVLAVIAFLAVQFLGGGGGTTTNVAGGFGDPGGPAQVGTGDLASECRTGADANAKLDCAIVADINSIQAYWAGGGYARAASVVRGAQPTYQRVDTVFFSGGVRTACGSADSSAGPFYCPGDNLVYIDLTFYDQLQQQFGAQGGPLVNAYVLAHEYGHHVQAQLGTEAKVRSRQGATSDSVRLELQADCYAGVWMNHASQPVGGRPAFFQDINQADLDSAVDAAQRIGDDYIQGKLGGGTVNPDSFTHGSSEQRKRWLTTGFTGGDPTRCDTFATNAL</sequence>
<keyword evidence="3 6" id="KW-1133">Transmembrane helix</keyword>
<dbReference type="InterPro" id="IPR007343">
    <property type="entry name" value="Uncharacterised_pept_Zn_put"/>
</dbReference>
<protein>
    <submittedName>
        <fullName evidence="7">Neutral zinc metallopeptidase</fullName>
    </submittedName>
</protein>